<dbReference type="AlphaFoldDB" id="A0A914UN29"/>
<feature type="chain" id="PRO_5037035342" evidence="2">
    <location>
        <begin position="21"/>
        <end position="71"/>
    </location>
</feature>
<proteinExistence type="predicted"/>
<keyword evidence="2" id="KW-0732">Signal</keyword>
<evidence type="ECO:0000313" key="3">
    <source>
        <dbReference type="Proteomes" id="UP000887566"/>
    </source>
</evidence>
<evidence type="ECO:0000313" key="4">
    <source>
        <dbReference type="WBParaSite" id="PSAMB.scaffold1095size36041.g10998.t1"/>
    </source>
</evidence>
<keyword evidence="1" id="KW-0812">Transmembrane</keyword>
<keyword evidence="1" id="KW-1133">Transmembrane helix</keyword>
<evidence type="ECO:0000256" key="2">
    <source>
        <dbReference type="SAM" id="SignalP"/>
    </source>
</evidence>
<feature type="transmembrane region" description="Helical" evidence="1">
    <location>
        <begin position="44"/>
        <end position="63"/>
    </location>
</feature>
<keyword evidence="3" id="KW-1185">Reference proteome</keyword>
<reference evidence="4" key="1">
    <citation type="submission" date="2022-11" db="UniProtKB">
        <authorList>
            <consortium name="WormBaseParasite"/>
        </authorList>
    </citation>
    <scope>IDENTIFICATION</scope>
</reference>
<sequence length="71" mass="7903">MASWLSTGLLFVMILSAVSASNWNKVMNWQDYQLIADRNHCGRVAPYGMLTMSAILVAGFCAARRFAIFNT</sequence>
<feature type="signal peptide" evidence="2">
    <location>
        <begin position="1"/>
        <end position="20"/>
    </location>
</feature>
<name>A0A914UN29_9BILA</name>
<dbReference type="WBParaSite" id="PSAMB.scaffold1095size36041.g10998.t1">
    <property type="protein sequence ID" value="PSAMB.scaffold1095size36041.g10998.t1"/>
    <property type="gene ID" value="PSAMB.scaffold1095size36041.g10998"/>
</dbReference>
<keyword evidence="1" id="KW-0472">Membrane</keyword>
<organism evidence="3 4">
    <name type="scientific">Plectus sambesii</name>
    <dbReference type="NCBI Taxonomy" id="2011161"/>
    <lineage>
        <taxon>Eukaryota</taxon>
        <taxon>Metazoa</taxon>
        <taxon>Ecdysozoa</taxon>
        <taxon>Nematoda</taxon>
        <taxon>Chromadorea</taxon>
        <taxon>Plectida</taxon>
        <taxon>Plectina</taxon>
        <taxon>Plectoidea</taxon>
        <taxon>Plectidae</taxon>
        <taxon>Plectus</taxon>
    </lineage>
</organism>
<protein>
    <submittedName>
        <fullName evidence="4">Uncharacterized protein</fullName>
    </submittedName>
</protein>
<evidence type="ECO:0000256" key="1">
    <source>
        <dbReference type="SAM" id="Phobius"/>
    </source>
</evidence>
<dbReference type="Proteomes" id="UP000887566">
    <property type="component" value="Unplaced"/>
</dbReference>
<accession>A0A914UN29</accession>